<accession>A0AAF0QT97</accession>
<feature type="non-terminal residue" evidence="1">
    <location>
        <position position="1"/>
    </location>
</feature>
<name>A0AAF0QT97_SOLVR</name>
<reference evidence="1" key="1">
    <citation type="submission" date="2023-08" db="EMBL/GenBank/DDBJ databases">
        <title>A de novo genome assembly of Solanum verrucosum Schlechtendal, a Mexican diploid species geographically isolated from the other diploid A-genome species in potato relatives.</title>
        <authorList>
            <person name="Hosaka K."/>
        </authorList>
    </citation>
    <scope>NUCLEOTIDE SEQUENCE</scope>
    <source>
        <tissue evidence="1">Young leaves</tissue>
    </source>
</reference>
<sequence length="69" mass="8106">EKNWKKRKKNQIQTLHFLSKLTLLLSLSSFINGVPHYSLAAASNFSSNKPHLKAFCTLFYRYVFFFFTS</sequence>
<evidence type="ECO:0000313" key="1">
    <source>
        <dbReference type="EMBL" id="WMV26276.1"/>
    </source>
</evidence>
<proteinExistence type="predicted"/>
<protein>
    <submittedName>
        <fullName evidence="1">Uncharacterized protein</fullName>
    </submittedName>
</protein>
<organism evidence="1 2">
    <name type="scientific">Solanum verrucosum</name>
    <dbReference type="NCBI Taxonomy" id="315347"/>
    <lineage>
        <taxon>Eukaryota</taxon>
        <taxon>Viridiplantae</taxon>
        <taxon>Streptophyta</taxon>
        <taxon>Embryophyta</taxon>
        <taxon>Tracheophyta</taxon>
        <taxon>Spermatophyta</taxon>
        <taxon>Magnoliopsida</taxon>
        <taxon>eudicotyledons</taxon>
        <taxon>Gunneridae</taxon>
        <taxon>Pentapetalae</taxon>
        <taxon>asterids</taxon>
        <taxon>lamiids</taxon>
        <taxon>Solanales</taxon>
        <taxon>Solanaceae</taxon>
        <taxon>Solanoideae</taxon>
        <taxon>Solaneae</taxon>
        <taxon>Solanum</taxon>
    </lineage>
</organism>
<evidence type="ECO:0000313" key="2">
    <source>
        <dbReference type="Proteomes" id="UP001234989"/>
    </source>
</evidence>
<dbReference type="AlphaFoldDB" id="A0AAF0QT97"/>
<gene>
    <name evidence="1" type="ORF">MTR67_019661</name>
</gene>
<keyword evidence="2" id="KW-1185">Reference proteome</keyword>
<dbReference type="Proteomes" id="UP001234989">
    <property type="component" value="Chromosome 4"/>
</dbReference>
<dbReference type="EMBL" id="CP133615">
    <property type="protein sequence ID" value="WMV26276.1"/>
    <property type="molecule type" value="Genomic_DNA"/>
</dbReference>